<dbReference type="InterPro" id="IPR036047">
    <property type="entry name" value="F-box-like_dom_sf"/>
</dbReference>
<organism evidence="2 3">
    <name type="scientific">Paxillus rubicundulus Ve08.2h10</name>
    <dbReference type="NCBI Taxonomy" id="930991"/>
    <lineage>
        <taxon>Eukaryota</taxon>
        <taxon>Fungi</taxon>
        <taxon>Dikarya</taxon>
        <taxon>Basidiomycota</taxon>
        <taxon>Agaricomycotina</taxon>
        <taxon>Agaricomycetes</taxon>
        <taxon>Agaricomycetidae</taxon>
        <taxon>Boletales</taxon>
        <taxon>Paxilineae</taxon>
        <taxon>Paxillaceae</taxon>
        <taxon>Paxillus</taxon>
    </lineage>
</organism>
<evidence type="ECO:0000313" key="2">
    <source>
        <dbReference type="EMBL" id="KIK92907.1"/>
    </source>
</evidence>
<dbReference type="AlphaFoldDB" id="A0A0D0D7N3"/>
<accession>A0A0D0D7N3</accession>
<dbReference type="Proteomes" id="UP000054538">
    <property type="component" value="Unassembled WGS sequence"/>
</dbReference>
<dbReference type="SUPFAM" id="SSF52047">
    <property type="entry name" value="RNI-like"/>
    <property type="match status" value="1"/>
</dbReference>
<dbReference type="InterPro" id="IPR032675">
    <property type="entry name" value="LRR_dom_sf"/>
</dbReference>
<dbReference type="STRING" id="930991.A0A0D0D7N3"/>
<protein>
    <recommendedName>
        <fullName evidence="4">F-box domain-containing protein</fullName>
    </recommendedName>
</protein>
<name>A0A0D0D7N3_9AGAM</name>
<dbReference type="EMBL" id="KN825231">
    <property type="protein sequence ID" value="KIK92907.1"/>
    <property type="molecule type" value="Genomic_DNA"/>
</dbReference>
<sequence>MNNDLSTMDRVDNAKSLPALSTTSINSLPPELLIEIFVTASRSGGPFTPLVLFRVSKLWREICIASPRVWQLIIVNESRRSISSVRLQAELWIARSAPLPFGVDIELTDFEHLLPIMSYFLPKISRWLDCKISFDGRTTYTSLSDLTLSAPRRVLHHLDVRLKVPFDEDGDDDDDIFFSCGTNILRHVSMKITASDLPSADFINPLLFTSLDITETSFTHYVRSPELFKFLARCPNLEHFYLHGVGYRGHTFSTSPPVVALPRLHTLLLDLVCNQRSVLSHLHLPSLRELHLRHLNTETPLLGYHTDEEGDSDDEAHDFSQSPSSDHHTGMGLRKLILRSRPPLEILDMDLSDMRTKDFKWVFDRLTHLKHFSIVGSDMSNDVVRLFKPQSVKTNPGDSEGSLRVRLPQLTTLKLFGCQELSGEALVEALSARVRYTDVATPNETLTNVSISGCNEFTTTHGLELSWYLHDRLRFS</sequence>
<reference evidence="2 3" key="1">
    <citation type="submission" date="2014-04" db="EMBL/GenBank/DDBJ databases">
        <authorList>
            <consortium name="DOE Joint Genome Institute"/>
            <person name="Kuo A."/>
            <person name="Kohler A."/>
            <person name="Jargeat P."/>
            <person name="Nagy L.G."/>
            <person name="Floudas D."/>
            <person name="Copeland A."/>
            <person name="Barry K.W."/>
            <person name="Cichocki N."/>
            <person name="Veneault-Fourrey C."/>
            <person name="LaButti K."/>
            <person name="Lindquist E.A."/>
            <person name="Lipzen A."/>
            <person name="Lundell T."/>
            <person name="Morin E."/>
            <person name="Murat C."/>
            <person name="Sun H."/>
            <person name="Tunlid A."/>
            <person name="Henrissat B."/>
            <person name="Grigoriev I.V."/>
            <person name="Hibbett D.S."/>
            <person name="Martin F."/>
            <person name="Nordberg H.P."/>
            <person name="Cantor M.N."/>
            <person name="Hua S.X."/>
        </authorList>
    </citation>
    <scope>NUCLEOTIDE SEQUENCE [LARGE SCALE GENOMIC DNA]</scope>
    <source>
        <strain evidence="2 3">Ve08.2h10</strain>
    </source>
</reference>
<evidence type="ECO:0000256" key="1">
    <source>
        <dbReference type="SAM" id="MobiDB-lite"/>
    </source>
</evidence>
<reference evidence="3" key="2">
    <citation type="submission" date="2015-01" db="EMBL/GenBank/DDBJ databases">
        <title>Evolutionary Origins and Diversification of the Mycorrhizal Mutualists.</title>
        <authorList>
            <consortium name="DOE Joint Genome Institute"/>
            <consortium name="Mycorrhizal Genomics Consortium"/>
            <person name="Kohler A."/>
            <person name="Kuo A."/>
            <person name="Nagy L.G."/>
            <person name="Floudas D."/>
            <person name="Copeland A."/>
            <person name="Barry K.W."/>
            <person name="Cichocki N."/>
            <person name="Veneault-Fourrey C."/>
            <person name="LaButti K."/>
            <person name="Lindquist E.A."/>
            <person name="Lipzen A."/>
            <person name="Lundell T."/>
            <person name="Morin E."/>
            <person name="Murat C."/>
            <person name="Riley R."/>
            <person name="Ohm R."/>
            <person name="Sun H."/>
            <person name="Tunlid A."/>
            <person name="Henrissat B."/>
            <person name="Grigoriev I.V."/>
            <person name="Hibbett D.S."/>
            <person name="Martin F."/>
        </authorList>
    </citation>
    <scope>NUCLEOTIDE SEQUENCE [LARGE SCALE GENOMIC DNA]</scope>
    <source>
        <strain evidence="3">Ve08.2h10</strain>
    </source>
</reference>
<evidence type="ECO:0008006" key="4">
    <source>
        <dbReference type="Google" id="ProtNLM"/>
    </source>
</evidence>
<keyword evidence="3" id="KW-1185">Reference proteome</keyword>
<dbReference type="SUPFAM" id="SSF81383">
    <property type="entry name" value="F-box domain"/>
    <property type="match status" value="1"/>
</dbReference>
<gene>
    <name evidence="2" type="ORF">PAXRUDRAFT_829524</name>
</gene>
<dbReference type="Gene3D" id="3.80.10.10">
    <property type="entry name" value="Ribonuclease Inhibitor"/>
    <property type="match status" value="1"/>
</dbReference>
<evidence type="ECO:0000313" key="3">
    <source>
        <dbReference type="Proteomes" id="UP000054538"/>
    </source>
</evidence>
<dbReference type="HOGENOM" id="CLU_573713_0_0_1"/>
<feature type="region of interest" description="Disordered" evidence="1">
    <location>
        <begin position="303"/>
        <end position="332"/>
    </location>
</feature>
<dbReference type="OrthoDB" id="3359674at2759"/>
<dbReference type="InParanoid" id="A0A0D0D7N3"/>
<proteinExistence type="predicted"/>